<dbReference type="EMBL" id="CAMGYJ010000008">
    <property type="protein sequence ID" value="CAI0457711.1"/>
    <property type="molecule type" value="Genomic_DNA"/>
</dbReference>
<evidence type="ECO:0000313" key="2">
    <source>
        <dbReference type="Proteomes" id="UP001154282"/>
    </source>
</evidence>
<organism evidence="1 2">
    <name type="scientific">Linum tenue</name>
    <dbReference type="NCBI Taxonomy" id="586396"/>
    <lineage>
        <taxon>Eukaryota</taxon>
        <taxon>Viridiplantae</taxon>
        <taxon>Streptophyta</taxon>
        <taxon>Embryophyta</taxon>
        <taxon>Tracheophyta</taxon>
        <taxon>Spermatophyta</taxon>
        <taxon>Magnoliopsida</taxon>
        <taxon>eudicotyledons</taxon>
        <taxon>Gunneridae</taxon>
        <taxon>Pentapetalae</taxon>
        <taxon>rosids</taxon>
        <taxon>fabids</taxon>
        <taxon>Malpighiales</taxon>
        <taxon>Linaceae</taxon>
        <taxon>Linum</taxon>
    </lineage>
</organism>
<evidence type="ECO:0000313" key="1">
    <source>
        <dbReference type="EMBL" id="CAI0457711.1"/>
    </source>
</evidence>
<protein>
    <submittedName>
        <fullName evidence="1">Uncharacterized protein</fullName>
    </submittedName>
</protein>
<reference evidence="1" key="1">
    <citation type="submission" date="2022-08" db="EMBL/GenBank/DDBJ databases">
        <authorList>
            <person name="Gutierrez-Valencia J."/>
        </authorList>
    </citation>
    <scope>NUCLEOTIDE SEQUENCE</scope>
</reference>
<dbReference type="Proteomes" id="UP001154282">
    <property type="component" value="Unassembled WGS sequence"/>
</dbReference>
<name>A0AAV0NGJ6_9ROSI</name>
<sequence length="12" mass="1372">MGLTCQRIFSLC</sequence>
<keyword evidence="2" id="KW-1185">Reference proteome</keyword>
<accession>A0AAV0NGJ6</accession>
<comment type="caution">
    <text evidence="1">The sequence shown here is derived from an EMBL/GenBank/DDBJ whole genome shotgun (WGS) entry which is preliminary data.</text>
</comment>
<gene>
    <name evidence="1" type="ORF">LITE_LOCUS33241</name>
</gene>
<proteinExistence type="predicted"/>